<evidence type="ECO:0000259" key="1">
    <source>
        <dbReference type="PROSITE" id="PS51459"/>
    </source>
</evidence>
<dbReference type="PANTHER" id="PTHR39426">
    <property type="entry name" value="HOMOLOGY TO DEATH-ON-CURING PROTEIN OF PHAGE P1"/>
    <property type="match status" value="1"/>
</dbReference>
<dbReference type="InterPro" id="IPR006440">
    <property type="entry name" value="Doc"/>
</dbReference>
<proteinExistence type="predicted"/>
<feature type="domain" description="Fido" evidence="1">
    <location>
        <begin position="8"/>
        <end position="125"/>
    </location>
</feature>
<dbReference type="OrthoDB" id="9802752at2"/>
<dbReference type="Proteomes" id="UP000006048">
    <property type="component" value="Chromosome"/>
</dbReference>
<name>I4B2Y9_TURPD</name>
<reference evidence="2 3" key="1">
    <citation type="submission" date="2012-06" db="EMBL/GenBank/DDBJ databases">
        <title>The complete chromosome of genome of Turneriella parva DSM 21527.</title>
        <authorList>
            <consortium name="US DOE Joint Genome Institute (JGI-PGF)"/>
            <person name="Lucas S."/>
            <person name="Han J."/>
            <person name="Lapidus A."/>
            <person name="Bruce D."/>
            <person name="Goodwin L."/>
            <person name="Pitluck S."/>
            <person name="Peters L."/>
            <person name="Kyrpides N."/>
            <person name="Mavromatis K."/>
            <person name="Ivanova N."/>
            <person name="Mikhailova N."/>
            <person name="Chertkov O."/>
            <person name="Detter J.C."/>
            <person name="Tapia R."/>
            <person name="Han C."/>
            <person name="Land M."/>
            <person name="Hauser L."/>
            <person name="Markowitz V."/>
            <person name="Cheng J.-F."/>
            <person name="Hugenholtz P."/>
            <person name="Woyke T."/>
            <person name="Wu D."/>
            <person name="Gronow S."/>
            <person name="Wellnitz S."/>
            <person name="Brambilla E."/>
            <person name="Klenk H.-P."/>
            <person name="Eisen J.A."/>
        </authorList>
    </citation>
    <scope>NUCLEOTIDE SEQUENCE [LARGE SCALE GENOMIC DNA]</scope>
    <source>
        <strain evidence="3">ATCC BAA-1111 / DSM 21527 / NCTC 11395 / H</strain>
    </source>
</reference>
<dbReference type="KEGG" id="tpx:Turpa_0997"/>
<dbReference type="InterPro" id="IPR003812">
    <property type="entry name" value="Fido"/>
</dbReference>
<dbReference type="AlphaFoldDB" id="I4B2Y9"/>
<dbReference type="SUPFAM" id="SSF140931">
    <property type="entry name" value="Fic-like"/>
    <property type="match status" value="1"/>
</dbReference>
<accession>I4B2Y9</accession>
<dbReference type="RefSeq" id="WP_014802164.1">
    <property type="nucleotide sequence ID" value="NC_018020.1"/>
</dbReference>
<sequence length="131" mass="14529">MKREPKWLSKDLVIAMHRELIREYGGLYAIRDATLLESALAKPQQKFAYEESATLFDLAASLGYGLAKNHPFGDGNKRIAFAAMGVFLIINGHEINATEVDAVITMLGVADGSIGEKQLADWLRENHQKVK</sequence>
<dbReference type="PATRIC" id="fig|869212.3.peg.975"/>
<dbReference type="NCBIfam" id="TIGR01550">
    <property type="entry name" value="DOC_P1"/>
    <property type="match status" value="1"/>
</dbReference>
<evidence type="ECO:0000313" key="3">
    <source>
        <dbReference type="Proteomes" id="UP000006048"/>
    </source>
</evidence>
<organism evidence="2 3">
    <name type="scientific">Turneriella parva (strain ATCC BAA-1111 / DSM 21527 / NCTC 11395 / H)</name>
    <name type="common">Leptospira parva</name>
    <dbReference type="NCBI Taxonomy" id="869212"/>
    <lineage>
        <taxon>Bacteria</taxon>
        <taxon>Pseudomonadati</taxon>
        <taxon>Spirochaetota</taxon>
        <taxon>Spirochaetia</taxon>
        <taxon>Leptospirales</taxon>
        <taxon>Leptospiraceae</taxon>
        <taxon>Turneriella</taxon>
    </lineage>
</organism>
<dbReference type="STRING" id="869212.Turpa_0997"/>
<evidence type="ECO:0000313" key="2">
    <source>
        <dbReference type="EMBL" id="AFM11646.1"/>
    </source>
</evidence>
<dbReference type="Gene3D" id="1.20.120.1870">
    <property type="entry name" value="Fic/DOC protein, Fido domain"/>
    <property type="match status" value="1"/>
</dbReference>
<dbReference type="PIRSF" id="PIRSF018297">
    <property type="entry name" value="Doc"/>
    <property type="match status" value="1"/>
</dbReference>
<dbReference type="EMBL" id="CP002959">
    <property type="protein sequence ID" value="AFM11646.1"/>
    <property type="molecule type" value="Genomic_DNA"/>
</dbReference>
<dbReference type="PROSITE" id="PS51459">
    <property type="entry name" value="FIDO"/>
    <property type="match status" value="1"/>
</dbReference>
<dbReference type="InterPro" id="IPR053737">
    <property type="entry name" value="Type_II_TA_Toxin"/>
</dbReference>
<dbReference type="GO" id="GO:0016301">
    <property type="term" value="F:kinase activity"/>
    <property type="evidence" value="ECO:0007669"/>
    <property type="project" value="InterPro"/>
</dbReference>
<dbReference type="InterPro" id="IPR036597">
    <property type="entry name" value="Fido-like_dom_sf"/>
</dbReference>
<dbReference type="PANTHER" id="PTHR39426:SF1">
    <property type="entry name" value="HOMOLOGY TO DEATH-ON-CURING PROTEIN OF PHAGE P1"/>
    <property type="match status" value="1"/>
</dbReference>
<dbReference type="HOGENOM" id="CLU_115697_4_0_12"/>
<protein>
    <submittedName>
        <fullName evidence="2">Death-on-curing family protein</fullName>
    </submittedName>
</protein>
<gene>
    <name evidence="2" type="ordered locus">Turpa_0997</name>
</gene>
<keyword evidence="3" id="KW-1185">Reference proteome</keyword>
<dbReference type="Pfam" id="PF02661">
    <property type="entry name" value="Fic"/>
    <property type="match status" value="1"/>
</dbReference>